<dbReference type="EMBL" id="LR217715">
    <property type="protein sequence ID" value="VFP83377.1"/>
    <property type="molecule type" value="Genomic_DNA"/>
</dbReference>
<dbReference type="NCBIfam" id="NF001248">
    <property type="entry name" value="PRK00218.1-4"/>
    <property type="match status" value="1"/>
</dbReference>
<keyword evidence="2 4" id="KW-0963">Cytoplasm</keyword>
<dbReference type="Gene3D" id="1.10.3890.10">
    <property type="entry name" value="HflD-like"/>
    <property type="match status" value="1"/>
</dbReference>
<name>A0A451DAR1_9GAMM</name>
<reference evidence="5 6" key="1">
    <citation type="submission" date="2019-02" db="EMBL/GenBank/DDBJ databases">
        <authorList>
            <person name="Manzano-Marin A."/>
            <person name="Manzano-Marin A."/>
        </authorList>
    </citation>
    <scope>NUCLEOTIDE SEQUENCE [LARGE SCALE GENOMIC DNA]</scope>
    <source>
        <strain evidence="5 6">ErCikochiana</strain>
    </source>
</reference>
<comment type="subcellular location">
    <subcellularLocation>
        <location evidence="4">Cytoplasm</location>
    </subcellularLocation>
    <subcellularLocation>
        <location evidence="4">Cell membrane</location>
        <topology evidence="4">Peripheral membrane protein</topology>
        <orientation evidence="4">Cytoplasmic side</orientation>
    </subcellularLocation>
</comment>
<comment type="similarity">
    <text evidence="4">Belongs to the HflD family.</text>
</comment>
<keyword evidence="1 4" id="KW-1003">Cell membrane</keyword>
<dbReference type="GO" id="GO:0005737">
    <property type="term" value="C:cytoplasm"/>
    <property type="evidence" value="ECO:0007669"/>
    <property type="project" value="UniProtKB-SubCell"/>
</dbReference>
<dbReference type="Proteomes" id="UP000294368">
    <property type="component" value="Chromosome"/>
</dbReference>
<gene>
    <name evidence="4 5" type="primary">hflD</name>
    <name evidence="5" type="ORF">ERCIKOCA2762_632</name>
</gene>
<dbReference type="PANTHER" id="PTHR38100">
    <property type="entry name" value="HIGH FREQUENCY LYSOGENIZATION PROTEIN HFLD"/>
    <property type="match status" value="1"/>
</dbReference>
<evidence type="ECO:0000313" key="6">
    <source>
        <dbReference type="Proteomes" id="UP000294368"/>
    </source>
</evidence>
<dbReference type="InterPro" id="IPR007451">
    <property type="entry name" value="HflD"/>
</dbReference>
<keyword evidence="3 4" id="KW-0472">Membrane</keyword>
<evidence type="ECO:0000256" key="1">
    <source>
        <dbReference type="ARBA" id="ARBA00022475"/>
    </source>
</evidence>
<evidence type="ECO:0000313" key="5">
    <source>
        <dbReference type="EMBL" id="VFP83377.1"/>
    </source>
</evidence>
<protein>
    <recommendedName>
        <fullName evidence="4">High frequency lysogenization protein HflD homolog</fullName>
    </recommendedName>
</protein>
<dbReference type="AlphaFoldDB" id="A0A451DAR1"/>
<sequence length="211" mass="23743">MTKKYYNITLALAGICQATYLVQQLARYGHCNTDALKISLNSLLNLNPSSLLNIFGEKVSNLHFGLVALIALLNGRDQELGTEVTKYTMSVMVLERKLRRTQKAAIDLANRIHAVNKQHANLANEQDILCGLMAEIYLEVISPLGSRIQVTGSGEILKNIQVQNKIRAMLLAGIRAAVLWQQIGGRHWQLMWLRQRFIHESKLALKLENID</sequence>
<dbReference type="OrthoDB" id="9788031at2"/>
<dbReference type="HAMAP" id="MF_00695">
    <property type="entry name" value="HflD_protein"/>
    <property type="match status" value="1"/>
</dbReference>
<evidence type="ECO:0000256" key="4">
    <source>
        <dbReference type="HAMAP-Rule" id="MF_00695"/>
    </source>
</evidence>
<organism evidence="5 6">
    <name type="scientific">Candidatus Erwinia haradaeae</name>
    <dbReference type="NCBI Taxonomy" id="1922217"/>
    <lineage>
        <taxon>Bacteria</taxon>
        <taxon>Pseudomonadati</taxon>
        <taxon>Pseudomonadota</taxon>
        <taxon>Gammaproteobacteria</taxon>
        <taxon>Enterobacterales</taxon>
        <taxon>Erwiniaceae</taxon>
        <taxon>Erwinia</taxon>
    </lineage>
</organism>
<dbReference type="Pfam" id="PF04356">
    <property type="entry name" value="DUF489"/>
    <property type="match status" value="1"/>
</dbReference>
<evidence type="ECO:0000256" key="3">
    <source>
        <dbReference type="ARBA" id="ARBA00023136"/>
    </source>
</evidence>
<dbReference type="PANTHER" id="PTHR38100:SF1">
    <property type="entry name" value="HIGH FREQUENCY LYSOGENIZATION PROTEIN HFLD"/>
    <property type="match status" value="1"/>
</dbReference>
<proteinExistence type="inferred from homology"/>
<accession>A0A451DAR1</accession>
<evidence type="ECO:0000256" key="2">
    <source>
        <dbReference type="ARBA" id="ARBA00022490"/>
    </source>
</evidence>
<dbReference type="NCBIfam" id="NF001246">
    <property type="entry name" value="PRK00218.1-2"/>
    <property type="match status" value="1"/>
</dbReference>
<dbReference type="GO" id="GO:0005886">
    <property type="term" value="C:plasma membrane"/>
    <property type="evidence" value="ECO:0007669"/>
    <property type="project" value="UniProtKB-SubCell"/>
</dbReference>
<dbReference type="InterPro" id="IPR035932">
    <property type="entry name" value="HflD-like_sf"/>
</dbReference>
<dbReference type="RefSeq" id="WP_157988712.1">
    <property type="nucleotide sequence ID" value="NZ_LR217715.1"/>
</dbReference>
<dbReference type="SUPFAM" id="SSF101322">
    <property type="entry name" value="YcfC-like"/>
    <property type="match status" value="1"/>
</dbReference>